<comment type="caution">
    <text evidence="2">The sequence shown here is derived from an EMBL/GenBank/DDBJ whole genome shotgun (WGS) entry which is preliminary data.</text>
</comment>
<feature type="compositionally biased region" description="Basic and acidic residues" evidence="1">
    <location>
        <begin position="135"/>
        <end position="145"/>
    </location>
</feature>
<organism evidence="2 3">
    <name type="scientific">Cinchona calisaya</name>
    <dbReference type="NCBI Taxonomy" id="153742"/>
    <lineage>
        <taxon>Eukaryota</taxon>
        <taxon>Viridiplantae</taxon>
        <taxon>Streptophyta</taxon>
        <taxon>Embryophyta</taxon>
        <taxon>Tracheophyta</taxon>
        <taxon>Spermatophyta</taxon>
        <taxon>Magnoliopsida</taxon>
        <taxon>eudicotyledons</taxon>
        <taxon>Gunneridae</taxon>
        <taxon>Pentapetalae</taxon>
        <taxon>asterids</taxon>
        <taxon>lamiids</taxon>
        <taxon>Gentianales</taxon>
        <taxon>Rubiaceae</taxon>
        <taxon>Cinchonoideae</taxon>
        <taxon>Cinchoneae</taxon>
        <taxon>Cinchona</taxon>
    </lineage>
</organism>
<sequence length="157" mass="17525">MNFLRLYHLAEKVPQTLCGTNNLKVHLLVLEFFPSVSLIKSPILFLILLGVPQGINPGLNIPACESHELVIPLSVVHSSMTQFMEFMSVSPSPSSTTGLPSESRASKKRKKVNQTFVPNLMAFVPRAKRAPLHRRPIESRFKDKQGNQSNRRGASSY</sequence>
<feature type="region of interest" description="Disordered" evidence="1">
    <location>
        <begin position="127"/>
        <end position="157"/>
    </location>
</feature>
<proteinExistence type="predicted"/>
<feature type="compositionally biased region" description="Polar residues" evidence="1">
    <location>
        <begin position="146"/>
        <end position="157"/>
    </location>
</feature>
<evidence type="ECO:0000313" key="2">
    <source>
        <dbReference type="EMBL" id="KAL3505647.1"/>
    </source>
</evidence>
<dbReference type="Proteomes" id="UP001630127">
    <property type="component" value="Unassembled WGS sequence"/>
</dbReference>
<keyword evidence="3" id="KW-1185">Reference proteome</keyword>
<protein>
    <submittedName>
        <fullName evidence="2">Uncharacterized protein</fullName>
    </submittedName>
</protein>
<dbReference type="EMBL" id="JBJUIK010000013">
    <property type="protein sequence ID" value="KAL3505647.1"/>
    <property type="molecule type" value="Genomic_DNA"/>
</dbReference>
<dbReference type="AlphaFoldDB" id="A0ABD2YE12"/>
<name>A0ABD2YE12_9GENT</name>
<evidence type="ECO:0000313" key="3">
    <source>
        <dbReference type="Proteomes" id="UP001630127"/>
    </source>
</evidence>
<feature type="region of interest" description="Disordered" evidence="1">
    <location>
        <begin position="89"/>
        <end position="114"/>
    </location>
</feature>
<feature type="compositionally biased region" description="Low complexity" evidence="1">
    <location>
        <begin position="89"/>
        <end position="103"/>
    </location>
</feature>
<gene>
    <name evidence="2" type="ORF">ACH5RR_031029</name>
</gene>
<accession>A0ABD2YE12</accession>
<evidence type="ECO:0000256" key="1">
    <source>
        <dbReference type="SAM" id="MobiDB-lite"/>
    </source>
</evidence>
<reference evidence="2 3" key="1">
    <citation type="submission" date="2024-11" db="EMBL/GenBank/DDBJ databases">
        <title>A near-complete genome assembly of Cinchona calisaya.</title>
        <authorList>
            <person name="Lian D.C."/>
            <person name="Zhao X.W."/>
            <person name="Wei L."/>
        </authorList>
    </citation>
    <scope>NUCLEOTIDE SEQUENCE [LARGE SCALE GENOMIC DNA]</scope>
    <source>
        <tissue evidence="2">Nenye</tissue>
    </source>
</reference>